<reference evidence="1 2" key="1">
    <citation type="submission" date="2023-11" db="EMBL/GenBank/DDBJ databases">
        <title>MicrobeMod: A computational toolkit for identifying prokaryotic methylation and restriction-modification with nanopore sequencing.</title>
        <authorList>
            <person name="Crits-Christoph A."/>
            <person name="Kang S.C."/>
            <person name="Lee H."/>
            <person name="Ostrov N."/>
        </authorList>
    </citation>
    <scope>NUCLEOTIDE SEQUENCE [LARGE SCALE GENOMIC DNA]</scope>
    <source>
        <strain evidence="1 2">ATCC BAA-805</strain>
    </source>
</reference>
<evidence type="ECO:0008006" key="3">
    <source>
        <dbReference type="Google" id="ProtNLM"/>
    </source>
</evidence>
<evidence type="ECO:0000313" key="1">
    <source>
        <dbReference type="EMBL" id="WQH12477.1"/>
    </source>
</evidence>
<dbReference type="RefSeq" id="WP_223288719.1">
    <property type="nucleotide sequence ID" value="NZ_CP140255.1"/>
</dbReference>
<name>A0ABZ0YK40_9GAMM</name>
<protein>
    <recommendedName>
        <fullName evidence="3">Phage protein</fullName>
    </recommendedName>
</protein>
<evidence type="ECO:0000313" key="2">
    <source>
        <dbReference type="Proteomes" id="UP001324794"/>
    </source>
</evidence>
<gene>
    <name evidence="1" type="ORF">SR894_20400</name>
</gene>
<dbReference type="EMBL" id="CP140255">
    <property type="protein sequence ID" value="WQH12477.1"/>
    <property type="molecule type" value="Genomic_DNA"/>
</dbReference>
<sequence length="77" mass="8272">MSNAKSNLETLESRIGLMAALAKIIDIDRGCAANEGESPNLNDFHYGALVEAIEIVAQSCYGELGQLDDAFKKEAVK</sequence>
<accession>A0ABZ0YK40</accession>
<organism evidence="1 2">
    <name type="scientific">Vreelandella neptunia</name>
    <dbReference type="NCBI Taxonomy" id="115551"/>
    <lineage>
        <taxon>Bacteria</taxon>
        <taxon>Pseudomonadati</taxon>
        <taxon>Pseudomonadota</taxon>
        <taxon>Gammaproteobacteria</taxon>
        <taxon>Oceanospirillales</taxon>
        <taxon>Halomonadaceae</taxon>
        <taxon>Vreelandella</taxon>
    </lineage>
</organism>
<dbReference type="Proteomes" id="UP001324794">
    <property type="component" value="Chromosome"/>
</dbReference>
<proteinExistence type="predicted"/>
<keyword evidence="2" id="KW-1185">Reference proteome</keyword>